<dbReference type="RefSeq" id="WP_187738779.1">
    <property type="nucleotide sequence ID" value="NZ_CP060825.1"/>
</dbReference>
<gene>
    <name evidence="1" type="ORF">IAG43_00635</name>
</gene>
<proteinExistence type="predicted"/>
<accession>A0A7H0HM06</accession>
<dbReference type="Proteomes" id="UP000516230">
    <property type="component" value="Chromosome"/>
</dbReference>
<keyword evidence="2" id="KW-1185">Reference proteome</keyword>
<reference evidence="1 2" key="1">
    <citation type="submission" date="2020-08" db="EMBL/GenBank/DDBJ databases">
        <title>A novel species.</title>
        <authorList>
            <person name="Gao J."/>
        </authorList>
    </citation>
    <scope>NUCLEOTIDE SEQUENCE [LARGE SCALE GENOMIC DNA]</scope>
    <source>
        <strain evidence="1 2">CRPJ-33</strain>
    </source>
</reference>
<protein>
    <submittedName>
        <fullName evidence="1">Uncharacterized protein</fullName>
    </submittedName>
</protein>
<dbReference type="AlphaFoldDB" id="A0A7H0HM06"/>
<evidence type="ECO:0000313" key="1">
    <source>
        <dbReference type="EMBL" id="QNP61572.1"/>
    </source>
</evidence>
<evidence type="ECO:0000313" key="2">
    <source>
        <dbReference type="Proteomes" id="UP000516230"/>
    </source>
</evidence>
<dbReference type="EMBL" id="CP060825">
    <property type="protein sequence ID" value="QNP61572.1"/>
    <property type="molecule type" value="Genomic_DNA"/>
</dbReference>
<name>A0A7H0HM06_9ACTN</name>
<dbReference type="KEGG" id="sgj:IAG43_00635"/>
<organism evidence="1 2">
    <name type="scientific">Streptomyces genisteinicus</name>
    <dbReference type="NCBI Taxonomy" id="2768068"/>
    <lineage>
        <taxon>Bacteria</taxon>
        <taxon>Bacillati</taxon>
        <taxon>Actinomycetota</taxon>
        <taxon>Actinomycetes</taxon>
        <taxon>Kitasatosporales</taxon>
        <taxon>Streptomycetaceae</taxon>
        <taxon>Streptomyces</taxon>
    </lineage>
</organism>
<sequence length="442" mass="47751">MTVHDVARLLPEVPALRALCRAMALVEEILRPEHPYRLHRHDARRVPGQEVARMDDGSGGAYSVLFTDGGACIRGFDHLSPMSPFLGDGTVWPGVVDAVPRAFRPFLDSSVREGILPVTACLWRESDDDRWQVGDIEYDGHDDGADRLFRLLADGTPEAFQQWLARYYSTVVDLGAVRHVFASGPLTHEVVTALNPGITREQWEAAAAATGYPAPPEDGGTDGGDARRAAEALGIRLGHEFRAETDGLGVVWTDGPTVEAVRRAAAEVPGADDPRLGLRRELSASAVALGAVRMAVDEAPVPGGGIAPASVDAFWQHTALPAPTTERERDLVYAVIYEVRDDRRNNTARHADICDLVASGLGRLARRLDLSPLERLTARYATGTARHAWHRSLAPMPPEDALLAVHGDPCARPEHVRAALTVFPVPPPQLAAATASLRARLS</sequence>